<keyword evidence="1 8" id="KW-0444">Lipid biosynthesis</keyword>
<keyword evidence="3 8" id="KW-0479">Metal-binding</keyword>
<keyword evidence="2 8" id="KW-0808">Transferase</keyword>
<keyword evidence="8" id="KW-0963">Cytoplasm</keyword>
<protein>
    <recommendedName>
        <fullName evidence="8">Holo-[acyl-carrier-protein] synthase</fullName>
        <shortName evidence="8">Holo-ACP synthase</shortName>
        <ecNumber evidence="8">2.7.8.7</ecNumber>
    </recommendedName>
    <alternativeName>
        <fullName evidence="8">4'-phosphopantetheinyl transferase AcpS</fullName>
    </alternativeName>
</protein>
<sequence>MSILGHGVDLVDVAEVEQLLLLSDDFLDRSFTERERDILTEIAASPERIAARFAAKEAVLKALQTGFSNGLSFLDIEVFNHPSGAPYVILHGPTRQLSDSLGVSRWLISLSHDGGKAIASVVAT</sequence>
<dbReference type="EMBL" id="CP032408">
    <property type="protein sequence ID" value="QRF54759.1"/>
    <property type="molecule type" value="Genomic_DNA"/>
</dbReference>
<feature type="binding site" evidence="8">
    <location>
        <position position="57"/>
    </location>
    <ligand>
        <name>Mg(2+)</name>
        <dbReference type="ChEBI" id="CHEBI:18420"/>
    </ligand>
</feature>
<comment type="subcellular location">
    <subcellularLocation>
        <location evidence="8">Cytoplasm</location>
    </subcellularLocation>
</comment>
<accession>A0ABX7F2Q2</accession>
<keyword evidence="5 8" id="KW-0460">Magnesium</keyword>
<evidence type="ECO:0000313" key="11">
    <source>
        <dbReference type="Proteomes" id="UP000596351"/>
    </source>
</evidence>
<evidence type="ECO:0000256" key="7">
    <source>
        <dbReference type="ARBA" id="ARBA00023160"/>
    </source>
</evidence>
<proteinExistence type="inferred from homology"/>
<dbReference type="InterPro" id="IPR037143">
    <property type="entry name" value="4-PPantetheinyl_Trfase_dom_sf"/>
</dbReference>
<feature type="domain" description="4'-phosphopantetheinyl transferase" evidence="9">
    <location>
        <begin position="7"/>
        <end position="103"/>
    </location>
</feature>
<evidence type="ECO:0000256" key="8">
    <source>
        <dbReference type="HAMAP-Rule" id="MF_00101"/>
    </source>
</evidence>
<dbReference type="NCBIfam" id="TIGR00516">
    <property type="entry name" value="acpS"/>
    <property type="match status" value="1"/>
</dbReference>
<keyword evidence="7 8" id="KW-0275">Fatty acid biosynthesis</keyword>
<evidence type="ECO:0000256" key="3">
    <source>
        <dbReference type="ARBA" id="ARBA00022723"/>
    </source>
</evidence>
<keyword evidence="11" id="KW-1185">Reference proteome</keyword>
<gene>
    <name evidence="8 10" type="primary">acpS</name>
    <name evidence="10" type="ORF">D4A92_24880</name>
</gene>
<organism evidence="10 11">
    <name type="scientific">Rhizobium rosettiformans</name>
    <dbReference type="NCBI Taxonomy" id="1368430"/>
    <lineage>
        <taxon>Bacteria</taxon>
        <taxon>Pseudomonadati</taxon>
        <taxon>Pseudomonadota</taxon>
        <taxon>Alphaproteobacteria</taxon>
        <taxon>Hyphomicrobiales</taxon>
        <taxon>Rhizobiaceae</taxon>
        <taxon>Rhizobium/Agrobacterium group</taxon>
        <taxon>Rhizobium</taxon>
    </lineage>
</organism>
<dbReference type="Gene3D" id="3.90.470.20">
    <property type="entry name" value="4'-phosphopantetheinyl transferase domain"/>
    <property type="match status" value="1"/>
</dbReference>
<dbReference type="GO" id="GO:0008897">
    <property type="term" value="F:holo-[acyl-carrier-protein] synthase activity"/>
    <property type="evidence" value="ECO:0007669"/>
    <property type="project" value="UniProtKB-EC"/>
</dbReference>
<evidence type="ECO:0000313" key="10">
    <source>
        <dbReference type="EMBL" id="QRF54759.1"/>
    </source>
</evidence>
<comment type="cofactor">
    <cofactor evidence="8">
        <name>Mg(2+)</name>
        <dbReference type="ChEBI" id="CHEBI:18420"/>
    </cofactor>
</comment>
<dbReference type="Pfam" id="PF01648">
    <property type="entry name" value="ACPS"/>
    <property type="match status" value="1"/>
</dbReference>
<dbReference type="InterPro" id="IPR008278">
    <property type="entry name" value="4-PPantetheinyl_Trfase_dom"/>
</dbReference>
<evidence type="ECO:0000259" key="9">
    <source>
        <dbReference type="Pfam" id="PF01648"/>
    </source>
</evidence>
<comment type="function">
    <text evidence="8">Transfers the 4'-phosphopantetheine moiety from coenzyme A to a Ser of acyl-carrier-protein.</text>
</comment>
<geneLocation type="plasmid" evidence="10 11">
    <name>p3</name>
</geneLocation>
<evidence type="ECO:0000256" key="1">
    <source>
        <dbReference type="ARBA" id="ARBA00022516"/>
    </source>
</evidence>
<keyword evidence="6 8" id="KW-0443">Lipid metabolism</keyword>
<dbReference type="HAMAP" id="MF_00101">
    <property type="entry name" value="AcpS"/>
    <property type="match status" value="1"/>
</dbReference>
<evidence type="ECO:0000256" key="5">
    <source>
        <dbReference type="ARBA" id="ARBA00022842"/>
    </source>
</evidence>
<dbReference type="Proteomes" id="UP000596351">
    <property type="component" value="Plasmid p3"/>
</dbReference>
<dbReference type="InterPro" id="IPR004568">
    <property type="entry name" value="Ppantetheine-prot_Trfase_dom"/>
</dbReference>
<comment type="similarity">
    <text evidence="8">Belongs to the P-Pant transferase superfamily. AcpS family.</text>
</comment>
<dbReference type="InterPro" id="IPR002582">
    <property type="entry name" value="ACPS"/>
</dbReference>
<evidence type="ECO:0000256" key="2">
    <source>
        <dbReference type="ARBA" id="ARBA00022679"/>
    </source>
</evidence>
<reference evidence="10 11" key="1">
    <citation type="submission" date="2018-09" db="EMBL/GenBank/DDBJ databases">
        <title>Rhizobium sp. MAE2-X.</title>
        <authorList>
            <person name="Lee Y."/>
            <person name="Jeon C.O."/>
        </authorList>
    </citation>
    <scope>NUCLEOTIDE SEQUENCE [LARGE SCALE GENOMIC DNA]</scope>
    <source>
        <strain evidence="10 11">MAE2-X</strain>
        <plasmid evidence="10 11">p3</plasmid>
    </source>
</reference>
<comment type="catalytic activity">
    <reaction evidence="8">
        <text>apo-[ACP] + CoA = holo-[ACP] + adenosine 3',5'-bisphosphate + H(+)</text>
        <dbReference type="Rhea" id="RHEA:12068"/>
        <dbReference type="Rhea" id="RHEA-COMP:9685"/>
        <dbReference type="Rhea" id="RHEA-COMP:9690"/>
        <dbReference type="ChEBI" id="CHEBI:15378"/>
        <dbReference type="ChEBI" id="CHEBI:29999"/>
        <dbReference type="ChEBI" id="CHEBI:57287"/>
        <dbReference type="ChEBI" id="CHEBI:58343"/>
        <dbReference type="ChEBI" id="CHEBI:64479"/>
        <dbReference type="EC" id="2.7.8.7"/>
    </reaction>
</comment>
<keyword evidence="4 8" id="KW-0276">Fatty acid metabolism</keyword>
<keyword evidence="10" id="KW-0614">Plasmid</keyword>
<evidence type="ECO:0000256" key="6">
    <source>
        <dbReference type="ARBA" id="ARBA00023098"/>
    </source>
</evidence>
<evidence type="ECO:0000256" key="4">
    <source>
        <dbReference type="ARBA" id="ARBA00022832"/>
    </source>
</evidence>
<name>A0ABX7F2Q2_9HYPH</name>
<dbReference type="NCBIfam" id="TIGR00556">
    <property type="entry name" value="pantethn_trn"/>
    <property type="match status" value="1"/>
</dbReference>
<dbReference type="EC" id="2.7.8.7" evidence="8"/>
<feature type="binding site" evidence="8">
    <location>
        <position position="9"/>
    </location>
    <ligand>
        <name>Mg(2+)</name>
        <dbReference type="ChEBI" id="CHEBI:18420"/>
    </ligand>
</feature>
<dbReference type="SUPFAM" id="SSF56214">
    <property type="entry name" value="4'-phosphopantetheinyl transferase"/>
    <property type="match status" value="1"/>
</dbReference>